<keyword evidence="3" id="KW-1185">Reference proteome</keyword>
<evidence type="ECO:0000313" key="3">
    <source>
        <dbReference type="Proteomes" id="UP000033664"/>
    </source>
</evidence>
<dbReference type="PROSITE" id="PS51257">
    <property type="entry name" value="PROKAR_LIPOPROTEIN"/>
    <property type="match status" value="1"/>
</dbReference>
<keyword evidence="1" id="KW-0732">Signal</keyword>
<gene>
    <name evidence="2" type="ORF">TW72_01150</name>
</gene>
<evidence type="ECO:0000313" key="2">
    <source>
        <dbReference type="EMBL" id="KJZ02299.1"/>
    </source>
</evidence>
<feature type="signal peptide" evidence="1">
    <location>
        <begin position="1"/>
        <end position="20"/>
    </location>
</feature>
<evidence type="ECO:0008006" key="4">
    <source>
        <dbReference type="Google" id="ProtNLM"/>
    </source>
</evidence>
<sequence length="142" mass="15930">MTTSKALTTLPLFLIASCQATESDTNTVFKCYVDNPAPIYVVASKVGNTYALTHFEHPKLKLDIGSTADSVNKSSYHRALVSEHSMHFSYDENKVVISDYHSEELGTLTQEYSVTFTQGDNKQYWLCNDKSESTLPTIEDFD</sequence>
<organism evidence="2 3">
    <name type="scientific">Pseudoalteromonas ruthenica</name>
    <dbReference type="NCBI Taxonomy" id="151081"/>
    <lineage>
        <taxon>Bacteria</taxon>
        <taxon>Pseudomonadati</taxon>
        <taxon>Pseudomonadota</taxon>
        <taxon>Gammaproteobacteria</taxon>
        <taxon>Alteromonadales</taxon>
        <taxon>Pseudoalteromonadaceae</taxon>
        <taxon>Pseudoalteromonas</taxon>
    </lineage>
</organism>
<feature type="chain" id="PRO_5002474437" description="C-type lysozyme inhibitor domain-containing protein" evidence="1">
    <location>
        <begin position="21"/>
        <end position="142"/>
    </location>
</feature>
<protein>
    <recommendedName>
        <fullName evidence="4">C-type lysozyme inhibitor domain-containing protein</fullName>
    </recommendedName>
</protein>
<dbReference type="PATRIC" id="fig|151081.8.peg.1409"/>
<reference evidence="2 3" key="1">
    <citation type="journal article" date="2015" name="BMC Genomics">
        <title>Genome mining reveals unlocked bioactive potential of marine Gram-negative bacteria.</title>
        <authorList>
            <person name="Machado H."/>
            <person name="Sonnenschein E.C."/>
            <person name="Melchiorsen J."/>
            <person name="Gram L."/>
        </authorList>
    </citation>
    <scope>NUCLEOTIDE SEQUENCE [LARGE SCALE GENOMIC DNA]</scope>
    <source>
        <strain evidence="2 3">S3137</strain>
    </source>
</reference>
<dbReference type="AlphaFoldDB" id="A0A0F4PS29"/>
<comment type="caution">
    <text evidence="2">The sequence shown here is derived from an EMBL/GenBank/DDBJ whole genome shotgun (WGS) entry which is preliminary data.</text>
</comment>
<name>A0A0F4PS29_9GAMM</name>
<accession>A0A0F4PS29</accession>
<proteinExistence type="predicted"/>
<dbReference type="EMBL" id="JXXZ01000001">
    <property type="protein sequence ID" value="KJZ02299.1"/>
    <property type="molecule type" value="Genomic_DNA"/>
</dbReference>
<evidence type="ECO:0000256" key="1">
    <source>
        <dbReference type="SAM" id="SignalP"/>
    </source>
</evidence>
<dbReference type="Proteomes" id="UP000033664">
    <property type="component" value="Unassembled WGS sequence"/>
</dbReference>